<dbReference type="EMBL" id="CM056743">
    <property type="protein sequence ID" value="KAJ8673623.1"/>
    <property type="molecule type" value="Genomic_DNA"/>
</dbReference>
<organism evidence="1 2">
    <name type="scientific">Eretmocerus hayati</name>
    <dbReference type="NCBI Taxonomy" id="131215"/>
    <lineage>
        <taxon>Eukaryota</taxon>
        <taxon>Metazoa</taxon>
        <taxon>Ecdysozoa</taxon>
        <taxon>Arthropoda</taxon>
        <taxon>Hexapoda</taxon>
        <taxon>Insecta</taxon>
        <taxon>Pterygota</taxon>
        <taxon>Neoptera</taxon>
        <taxon>Endopterygota</taxon>
        <taxon>Hymenoptera</taxon>
        <taxon>Apocrita</taxon>
        <taxon>Proctotrupomorpha</taxon>
        <taxon>Chalcidoidea</taxon>
        <taxon>Aphelinidae</taxon>
        <taxon>Aphelininae</taxon>
        <taxon>Eretmocerus</taxon>
    </lineage>
</organism>
<accession>A0ACC2NS05</accession>
<evidence type="ECO:0000313" key="1">
    <source>
        <dbReference type="EMBL" id="KAJ8673623.1"/>
    </source>
</evidence>
<comment type="caution">
    <text evidence="1">The sequence shown here is derived from an EMBL/GenBank/DDBJ whole genome shotgun (WGS) entry which is preliminary data.</text>
</comment>
<keyword evidence="2" id="KW-1185">Reference proteome</keyword>
<gene>
    <name evidence="1" type="ORF">QAD02_004885</name>
</gene>
<evidence type="ECO:0000313" key="2">
    <source>
        <dbReference type="Proteomes" id="UP001239111"/>
    </source>
</evidence>
<name>A0ACC2NS05_9HYME</name>
<reference evidence="1" key="1">
    <citation type="submission" date="2023-04" db="EMBL/GenBank/DDBJ databases">
        <title>A chromosome-level genome assembly of the parasitoid wasp Eretmocerus hayati.</title>
        <authorList>
            <person name="Zhong Y."/>
            <person name="Liu S."/>
            <person name="Liu Y."/>
        </authorList>
    </citation>
    <scope>NUCLEOTIDE SEQUENCE</scope>
    <source>
        <strain evidence="1">ZJU_SS_LIU_2023</strain>
    </source>
</reference>
<dbReference type="Proteomes" id="UP001239111">
    <property type="component" value="Chromosome 3"/>
</dbReference>
<sequence length="267" mass="29641">MRGPQTEDKKQQQLARDEEATSSNTGLDCKDESRLARVKRALLGQRICNSSDTLSHPETPSHRQQQPHQEQPRSNSGRCFGAPLELVELQAGFGVPRVVCRLCSYIEANGGFREPALFRLTTGGSRVADKLRLDFERRGNADLEGAACPAEAALLLRQWIKELPEPIVGITCVAKLLHLHVGLRNKNRELWISETRQLLMRNLPKLNLKLLGYLLNFLGRFEAQHGTGTTGISGIFAPLLLSQVPPTTLLLRDLVLDAALVFPDLAR</sequence>
<proteinExistence type="predicted"/>
<protein>
    <submittedName>
        <fullName evidence="1">Uncharacterized protein</fullName>
    </submittedName>
</protein>